<keyword evidence="7" id="KW-1185">Reference proteome</keyword>
<reference evidence="6 7" key="1">
    <citation type="journal article" date="2014" name="Genome Announc.">
        <title>Draft Genome Sequence of Streptomyces fradiae ATCC 19609, a Strain Highly Sensitive to Antibiotics.</title>
        <authorList>
            <person name="Bekker O.B."/>
            <person name="Klimina K.M."/>
            <person name="Vatlin A.A."/>
            <person name="Zakharevich N.V."/>
            <person name="Kasianov A.S."/>
            <person name="Danilenko V.N."/>
        </authorList>
    </citation>
    <scope>NUCLEOTIDE SEQUENCE [LARGE SCALE GENOMIC DNA]</scope>
    <source>
        <strain evidence="6 7">ATCC 19609</strain>
    </source>
</reference>
<evidence type="ECO:0000256" key="1">
    <source>
        <dbReference type="ARBA" id="ARBA00022630"/>
    </source>
</evidence>
<keyword evidence="1" id="KW-0285">Flavoprotein</keyword>
<dbReference type="PANTHER" id="PTHR42847:SF4">
    <property type="entry name" value="ALKANESULFONATE MONOOXYGENASE-RELATED"/>
    <property type="match status" value="1"/>
</dbReference>
<dbReference type="AlphaFoldDB" id="A0A420V7T2"/>
<dbReference type="RefSeq" id="WP_043461769.1">
    <property type="nucleotide sequence ID" value="NZ_CP134822.1"/>
</dbReference>
<evidence type="ECO:0000256" key="4">
    <source>
        <dbReference type="ARBA" id="ARBA00023033"/>
    </source>
</evidence>
<evidence type="ECO:0000313" key="6">
    <source>
        <dbReference type="EMBL" id="RKM97959.1"/>
    </source>
</evidence>
<dbReference type="Proteomes" id="UP000028058">
    <property type="component" value="Unassembled WGS sequence"/>
</dbReference>
<proteinExistence type="predicted"/>
<keyword evidence="4" id="KW-0503">Monooxygenase</keyword>
<comment type="caution">
    <text evidence="6">The sequence shown here is derived from an EMBL/GenBank/DDBJ whole genome shotgun (WGS) entry which is preliminary data.</text>
</comment>
<dbReference type="Gene3D" id="3.20.20.30">
    <property type="entry name" value="Luciferase-like domain"/>
    <property type="match status" value="1"/>
</dbReference>
<organism evidence="6 7">
    <name type="scientific">Streptomyces xinghaiensis</name>
    <dbReference type="NCBI Taxonomy" id="1038928"/>
    <lineage>
        <taxon>Bacteria</taxon>
        <taxon>Bacillati</taxon>
        <taxon>Actinomycetota</taxon>
        <taxon>Actinomycetes</taxon>
        <taxon>Kitasatosporales</taxon>
        <taxon>Streptomycetaceae</taxon>
        <taxon>Streptomyces</taxon>
    </lineage>
</organism>
<dbReference type="EMBL" id="JNAD02000002">
    <property type="protein sequence ID" value="RKM97959.1"/>
    <property type="molecule type" value="Genomic_DNA"/>
</dbReference>
<evidence type="ECO:0000256" key="2">
    <source>
        <dbReference type="ARBA" id="ARBA00022643"/>
    </source>
</evidence>
<protein>
    <submittedName>
        <fullName evidence="6">LLM class flavin-dependent oxidoreductase</fullName>
    </submittedName>
</protein>
<dbReference type="GO" id="GO:0008726">
    <property type="term" value="F:alkanesulfonate monooxygenase activity"/>
    <property type="evidence" value="ECO:0007669"/>
    <property type="project" value="TreeGrafter"/>
</dbReference>
<dbReference type="GO" id="GO:0046306">
    <property type="term" value="P:alkanesulfonate catabolic process"/>
    <property type="evidence" value="ECO:0007669"/>
    <property type="project" value="TreeGrafter"/>
</dbReference>
<dbReference type="OrthoDB" id="5723200at2"/>
<keyword evidence="2" id="KW-0288">FMN</keyword>
<accession>A0A420V7T2</accession>
<keyword evidence="3" id="KW-0560">Oxidoreductase</keyword>
<dbReference type="InterPro" id="IPR050172">
    <property type="entry name" value="SsuD_RutA_monooxygenase"/>
</dbReference>
<dbReference type="Pfam" id="PF00296">
    <property type="entry name" value="Bac_luciferase"/>
    <property type="match status" value="1"/>
</dbReference>
<name>A0A420V7T2_9ACTN</name>
<evidence type="ECO:0000259" key="5">
    <source>
        <dbReference type="Pfam" id="PF00296"/>
    </source>
</evidence>
<dbReference type="PANTHER" id="PTHR42847">
    <property type="entry name" value="ALKANESULFONATE MONOOXYGENASE"/>
    <property type="match status" value="1"/>
</dbReference>
<sequence length="290" mass="30718">MKIGIGLPVLSPHAALDWARRIDEGPFDTVTVSDRLAYDTPEPLITLAAVAGATSRVELRSQVLLAGLRDPVLAAKQIATLDRLSGGRLSVGIGLGDREDDYEAAGARMAERGRRLDANVERMRAVWAAHADPAAEVPGRVGPRPSAPGGPPLLFGGFSDAAVQRVARWGDGYLSAMVPELSEGMFREVGSAWKAAGREGRPALVAQANTAVGPKELVEGAKEQIARYYSFLDDSEAPFTGAMVADYTLSTPERVRHVLDTCGAAGADEMVFLCWSPDPSQLDVIAEALG</sequence>
<evidence type="ECO:0000313" key="7">
    <source>
        <dbReference type="Proteomes" id="UP000028058"/>
    </source>
</evidence>
<feature type="domain" description="Luciferase-like" evidence="5">
    <location>
        <begin position="11"/>
        <end position="232"/>
    </location>
</feature>
<gene>
    <name evidence="6" type="ORF">SFRA_005305</name>
</gene>
<dbReference type="SUPFAM" id="SSF51679">
    <property type="entry name" value="Bacterial luciferase-like"/>
    <property type="match status" value="1"/>
</dbReference>
<dbReference type="InterPro" id="IPR036661">
    <property type="entry name" value="Luciferase-like_sf"/>
</dbReference>
<evidence type="ECO:0000256" key="3">
    <source>
        <dbReference type="ARBA" id="ARBA00023002"/>
    </source>
</evidence>
<dbReference type="InterPro" id="IPR011251">
    <property type="entry name" value="Luciferase-like_dom"/>
</dbReference>